<dbReference type="InterPro" id="IPR022488">
    <property type="entry name" value="PPK2-related"/>
</dbReference>
<dbReference type="Pfam" id="PF03976">
    <property type="entry name" value="PPK2"/>
    <property type="match status" value="1"/>
</dbReference>
<dbReference type="GO" id="GO:0008976">
    <property type="term" value="F:polyphosphate kinase activity"/>
    <property type="evidence" value="ECO:0007669"/>
    <property type="project" value="InterPro"/>
</dbReference>
<evidence type="ECO:0000256" key="2">
    <source>
        <dbReference type="ARBA" id="ARBA00022679"/>
    </source>
</evidence>
<protein>
    <submittedName>
        <fullName evidence="5">PvdS</fullName>
    </submittedName>
</protein>
<dbReference type="InterPro" id="IPR016898">
    <property type="entry name" value="Polyphosphate_phosphotransfera"/>
</dbReference>
<accession>B6BWZ2</accession>
<gene>
    <name evidence="5" type="ORF">KB13_1235</name>
</gene>
<dbReference type="eggNOG" id="COG2326">
    <property type="taxonomic scope" value="Bacteria"/>
</dbReference>
<reference evidence="6" key="1">
    <citation type="journal article" date="2012" name="Stand. Genomic Sci.">
        <title>Genome sequence of strain HIMB624, a cultured representative from the OM43 clade of marine Betaproteobacteria.</title>
        <authorList>
            <person name="Huggett M.J."/>
            <person name="Hayakawa D.H."/>
            <person name="Rappe M.S."/>
        </authorList>
    </citation>
    <scope>NUCLEOTIDE SEQUENCE [LARGE SCALE GENOMIC DNA]</scope>
    <source>
        <strain evidence="6">KB13</strain>
    </source>
</reference>
<organism evidence="5 6">
    <name type="scientific">beta proteobacterium KB13</name>
    <dbReference type="NCBI Taxonomy" id="314607"/>
    <lineage>
        <taxon>Bacteria</taxon>
        <taxon>Pseudomonadati</taxon>
        <taxon>Pseudomonadota</taxon>
        <taxon>Betaproteobacteria</taxon>
        <taxon>Nitrosomonadales</taxon>
        <taxon>OM43 clade</taxon>
    </lineage>
</organism>
<evidence type="ECO:0000256" key="1">
    <source>
        <dbReference type="ARBA" id="ARBA00009924"/>
    </source>
</evidence>
<evidence type="ECO:0000259" key="4">
    <source>
        <dbReference type="Pfam" id="PF03976"/>
    </source>
</evidence>
<dbReference type="STRING" id="314607.KB13_1235"/>
<keyword evidence="6" id="KW-1185">Reference proteome</keyword>
<dbReference type="PANTHER" id="PTHR34383">
    <property type="entry name" value="POLYPHOSPHATE:AMP PHOSPHOTRANSFERASE-RELATED"/>
    <property type="match status" value="1"/>
</dbReference>
<keyword evidence="3" id="KW-0418">Kinase</keyword>
<comment type="similarity">
    <text evidence="1">Belongs to the polyphosphate kinase 2 (PPK2) family. Class I subfamily.</text>
</comment>
<proteinExistence type="inferred from homology"/>
<dbReference type="HOGENOM" id="CLU_048699_3_0_4"/>
<dbReference type="Gene3D" id="3.40.50.300">
    <property type="entry name" value="P-loop containing nucleotide triphosphate hydrolases"/>
    <property type="match status" value="1"/>
</dbReference>
<sequence length="283" mass="33608">MNNIDKQFMFEFNFHEYGSIDAKDYEKEKKLHLIELAKLQQWVIKNKKKIAVVFEGRDTAGKTGSISTISKYLIPKFYRLVALGYPKPSESKNWFKRYEKHLPKEGQIVFFDRSWYTRALVEATMNYCSKRQYANFMNKVVGWEEKLIQSGTEIVKFYLSIDKKTQARRTQERVNSPLVYWKISDNDFKMLESWDVFTFYKQQMFDKTSHGLSPWVVINANNKRVASLNALRYLLMQIPYDGKNLPKPKKWSKSMNNYEITLKGQHFSGLTFEQYKVLNDLKN</sequence>
<dbReference type="Proteomes" id="UP000004188">
    <property type="component" value="Unassembled WGS sequence"/>
</dbReference>
<dbReference type="InterPro" id="IPR027417">
    <property type="entry name" value="P-loop_NTPase"/>
</dbReference>
<keyword evidence="2" id="KW-0808">Transferase</keyword>
<evidence type="ECO:0000313" key="5">
    <source>
        <dbReference type="EMBL" id="EDZ65103.1"/>
    </source>
</evidence>
<evidence type="ECO:0000256" key="3">
    <source>
        <dbReference type="ARBA" id="ARBA00022777"/>
    </source>
</evidence>
<evidence type="ECO:0000313" key="6">
    <source>
        <dbReference type="Proteomes" id="UP000004188"/>
    </source>
</evidence>
<dbReference type="SUPFAM" id="SSF52540">
    <property type="entry name" value="P-loop containing nucleoside triphosphate hydrolases"/>
    <property type="match status" value="1"/>
</dbReference>
<dbReference type="PANTHER" id="PTHR34383:SF1">
    <property type="entry name" value="ADP-POLYPHOSPHATE PHOSPHOTRANSFERASE"/>
    <property type="match status" value="1"/>
</dbReference>
<dbReference type="PIRSF" id="PIRSF028756">
    <property type="entry name" value="PPK2_prd"/>
    <property type="match status" value="1"/>
</dbReference>
<feature type="domain" description="Polyphosphate kinase-2-related" evidence="4">
    <location>
        <begin position="20"/>
        <end position="243"/>
    </location>
</feature>
<name>B6BWZ2_9PROT</name>
<dbReference type="EMBL" id="DS995299">
    <property type="protein sequence ID" value="EDZ65103.1"/>
    <property type="molecule type" value="Genomic_DNA"/>
</dbReference>
<dbReference type="AlphaFoldDB" id="B6BWZ2"/>